<evidence type="ECO:0008006" key="6">
    <source>
        <dbReference type="Google" id="ProtNLM"/>
    </source>
</evidence>
<dbReference type="AlphaFoldDB" id="W9Y084"/>
<organism evidence="4 5">
    <name type="scientific">Capronia epimyces CBS 606.96</name>
    <dbReference type="NCBI Taxonomy" id="1182542"/>
    <lineage>
        <taxon>Eukaryota</taxon>
        <taxon>Fungi</taxon>
        <taxon>Dikarya</taxon>
        <taxon>Ascomycota</taxon>
        <taxon>Pezizomycotina</taxon>
        <taxon>Eurotiomycetes</taxon>
        <taxon>Chaetothyriomycetidae</taxon>
        <taxon>Chaetothyriales</taxon>
        <taxon>Herpotrichiellaceae</taxon>
        <taxon>Capronia</taxon>
    </lineage>
</organism>
<dbReference type="RefSeq" id="XP_007735168.1">
    <property type="nucleotide sequence ID" value="XM_007736978.1"/>
</dbReference>
<keyword evidence="2" id="KW-0521">NADP</keyword>
<dbReference type="SUPFAM" id="SSF51735">
    <property type="entry name" value="NAD(P)-binding Rossmann-fold domains"/>
    <property type="match status" value="1"/>
</dbReference>
<dbReference type="GeneID" id="19170968"/>
<name>W9Y084_9EURO</name>
<evidence type="ECO:0000313" key="5">
    <source>
        <dbReference type="Proteomes" id="UP000019478"/>
    </source>
</evidence>
<dbReference type="OrthoDB" id="5840532at2759"/>
<dbReference type="Gene3D" id="3.40.50.720">
    <property type="entry name" value="NAD(P)-binding Rossmann-like Domain"/>
    <property type="match status" value="1"/>
</dbReference>
<accession>W9Y084</accession>
<comment type="caution">
    <text evidence="4">The sequence shown here is derived from an EMBL/GenBank/DDBJ whole genome shotgun (WGS) entry which is preliminary data.</text>
</comment>
<evidence type="ECO:0000313" key="4">
    <source>
        <dbReference type="EMBL" id="EXJ83045.1"/>
    </source>
</evidence>
<dbReference type="HOGENOM" id="CLU_010194_1_0_1"/>
<evidence type="ECO:0000256" key="2">
    <source>
        <dbReference type="ARBA" id="ARBA00022857"/>
    </source>
</evidence>
<dbReference type="InterPro" id="IPR036291">
    <property type="entry name" value="NAD(P)-bd_dom_sf"/>
</dbReference>
<keyword evidence="5" id="KW-1185">Reference proteome</keyword>
<dbReference type="Proteomes" id="UP000019478">
    <property type="component" value="Unassembled WGS sequence"/>
</dbReference>
<dbReference type="PRINTS" id="PR00081">
    <property type="entry name" value="GDHRDH"/>
</dbReference>
<reference evidence="4 5" key="1">
    <citation type="submission" date="2013-03" db="EMBL/GenBank/DDBJ databases">
        <title>The Genome Sequence of Capronia epimyces CBS 606.96.</title>
        <authorList>
            <consortium name="The Broad Institute Genomics Platform"/>
            <person name="Cuomo C."/>
            <person name="de Hoog S."/>
            <person name="Gorbushina A."/>
            <person name="Walker B."/>
            <person name="Young S.K."/>
            <person name="Zeng Q."/>
            <person name="Gargeya S."/>
            <person name="Fitzgerald M."/>
            <person name="Haas B."/>
            <person name="Abouelleil A."/>
            <person name="Allen A.W."/>
            <person name="Alvarado L."/>
            <person name="Arachchi H.M."/>
            <person name="Berlin A.M."/>
            <person name="Chapman S.B."/>
            <person name="Gainer-Dewar J."/>
            <person name="Goldberg J."/>
            <person name="Griggs A."/>
            <person name="Gujja S."/>
            <person name="Hansen M."/>
            <person name="Howarth C."/>
            <person name="Imamovic A."/>
            <person name="Ireland A."/>
            <person name="Larimer J."/>
            <person name="McCowan C."/>
            <person name="Murphy C."/>
            <person name="Pearson M."/>
            <person name="Poon T.W."/>
            <person name="Priest M."/>
            <person name="Roberts A."/>
            <person name="Saif S."/>
            <person name="Shea T."/>
            <person name="Sisk P."/>
            <person name="Sykes S."/>
            <person name="Wortman J."/>
            <person name="Nusbaum C."/>
            <person name="Birren B."/>
        </authorList>
    </citation>
    <scope>NUCLEOTIDE SEQUENCE [LARGE SCALE GENOMIC DNA]</scope>
    <source>
        <strain evidence="4 5">CBS 606.96</strain>
    </source>
</reference>
<dbReference type="Pfam" id="PF13561">
    <property type="entry name" value="adh_short_C2"/>
    <property type="match status" value="1"/>
</dbReference>
<evidence type="ECO:0000256" key="1">
    <source>
        <dbReference type="ARBA" id="ARBA00006484"/>
    </source>
</evidence>
<sequence>MDPIIAAGVALVTGSGSVLLAKDGAGIGQEIALGFARNGCRKFFLADIVTPGLETTKSLIEQIQPEAKVVTHKADVSNDSSVQEMIDTCIKEFGRLDFACNNAGIAMGNTLSVDVPVATFDRVHNVNLKGIFLCHKYEIAAMLKQEPLAVPGVRKASRGSIVNTASMASHSAVSLIAPYTSSKHGVLTITREDARQFGKDGIRINCVSPGYVDTPLLRGSGHGGEYVRAAEEGSPMKRLVDPAEVADGVVFLSGSAASAITGVSLPVDGGALLYHMP</sequence>
<keyword evidence="3" id="KW-0560">Oxidoreductase</keyword>
<dbReference type="FunFam" id="3.40.50.720:FF:000084">
    <property type="entry name" value="Short-chain dehydrogenase reductase"/>
    <property type="match status" value="1"/>
</dbReference>
<gene>
    <name evidence="4" type="ORF">A1O3_06862</name>
</gene>
<comment type="similarity">
    <text evidence="1">Belongs to the short-chain dehydrogenases/reductases (SDR) family.</text>
</comment>
<dbReference type="InterPro" id="IPR002347">
    <property type="entry name" value="SDR_fam"/>
</dbReference>
<dbReference type="EMBL" id="AMGY01000005">
    <property type="protein sequence ID" value="EXJ83045.1"/>
    <property type="molecule type" value="Genomic_DNA"/>
</dbReference>
<evidence type="ECO:0000256" key="3">
    <source>
        <dbReference type="ARBA" id="ARBA00023002"/>
    </source>
</evidence>
<protein>
    <recommendedName>
        <fullName evidence="6">Oxidoreductase</fullName>
    </recommendedName>
</protein>
<proteinExistence type="inferred from homology"/>
<dbReference type="CDD" id="cd05233">
    <property type="entry name" value="SDR_c"/>
    <property type="match status" value="1"/>
</dbReference>
<dbReference type="STRING" id="1182542.W9Y084"/>
<dbReference type="PANTHER" id="PTHR24321:SF12">
    <property type="entry name" value="SHORT-CHAIN DEHYDROGENASE_REDUCTASE FAMILY, PUTATIVE (AFU_ORTHOLOGUE AFUA_5G14340)-RELATED"/>
    <property type="match status" value="1"/>
</dbReference>
<dbReference type="PRINTS" id="PR00080">
    <property type="entry name" value="SDRFAMILY"/>
</dbReference>
<dbReference type="eggNOG" id="KOG0725">
    <property type="taxonomic scope" value="Eukaryota"/>
</dbReference>
<dbReference type="GO" id="GO:0016491">
    <property type="term" value="F:oxidoreductase activity"/>
    <property type="evidence" value="ECO:0007669"/>
    <property type="project" value="UniProtKB-KW"/>
</dbReference>
<dbReference type="PANTHER" id="PTHR24321">
    <property type="entry name" value="DEHYDROGENASES, SHORT CHAIN"/>
    <property type="match status" value="1"/>
</dbReference>